<keyword evidence="3" id="KW-1185">Reference proteome</keyword>
<proteinExistence type="predicted"/>
<reference evidence="3" key="1">
    <citation type="journal article" date="2019" name="Int. J. Syst. Evol. Microbiol.">
        <title>The Global Catalogue of Microorganisms (GCM) 10K type strain sequencing project: providing services to taxonomists for standard genome sequencing and annotation.</title>
        <authorList>
            <consortium name="The Broad Institute Genomics Platform"/>
            <consortium name="The Broad Institute Genome Sequencing Center for Infectious Disease"/>
            <person name="Wu L."/>
            <person name="Ma J."/>
        </authorList>
    </citation>
    <scope>NUCLEOTIDE SEQUENCE [LARGE SCALE GENOMIC DNA]</scope>
    <source>
        <strain evidence="3">CGMCC 1.15342</strain>
    </source>
</reference>
<evidence type="ECO:0000313" key="3">
    <source>
        <dbReference type="Proteomes" id="UP000597338"/>
    </source>
</evidence>
<evidence type="ECO:0000313" key="2">
    <source>
        <dbReference type="EMBL" id="GGC41101.1"/>
    </source>
</evidence>
<accession>A0ABQ1MQA2</accession>
<protein>
    <recommendedName>
        <fullName evidence="1">BT-3987-like N-terminal domain-containing protein</fullName>
    </recommendedName>
</protein>
<name>A0ABQ1MQA2_9SPHI</name>
<dbReference type="Pfam" id="PF08522">
    <property type="entry name" value="BT_3987-like_N"/>
    <property type="match status" value="2"/>
</dbReference>
<dbReference type="Proteomes" id="UP000597338">
    <property type="component" value="Unassembled WGS sequence"/>
</dbReference>
<dbReference type="Gene3D" id="2.60.40.1740">
    <property type="entry name" value="hypothetical protein (bacova_03559)"/>
    <property type="match status" value="2"/>
</dbReference>
<feature type="domain" description="BT-3987-like N-terminal" evidence="1">
    <location>
        <begin position="16"/>
        <end position="115"/>
    </location>
</feature>
<feature type="domain" description="BT-3987-like N-terminal" evidence="1">
    <location>
        <begin position="151"/>
        <end position="259"/>
    </location>
</feature>
<sequence length="278" mass="31141">MEPDKVYLAKPGLQEVNVYNWGTDSIPVYVIKSGIGQQNVQLKIEVDPTLLHKYNRTLSEPYELLGDQVYSLVSTTVKMNADDYRASFSFLLNTEALATALAAGKKLALPCRVYVVGASIEKADEPVMETLLVPNLKEPYIRFDFPGIQENTVQVKADQTDGFWIYSKVSTNYTISNQLPFEVVVDEDFVHQYNEENGTNLVPMPASAVDMSSTDWFIPAKGTVRQIACKLLANRLVKPDGSPAYGEYWMPLRLASVAANKINPNAEIQIFRIEYTEN</sequence>
<organism evidence="2 3">
    <name type="scientific">Parapedobacter defluvii</name>
    <dbReference type="NCBI Taxonomy" id="2045106"/>
    <lineage>
        <taxon>Bacteria</taxon>
        <taxon>Pseudomonadati</taxon>
        <taxon>Bacteroidota</taxon>
        <taxon>Sphingobacteriia</taxon>
        <taxon>Sphingobacteriales</taxon>
        <taxon>Sphingobacteriaceae</taxon>
        <taxon>Parapedobacter</taxon>
    </lineage>
</organism>
<comment type="caution">
    <text evidence="2">The sequence shown here is derived from an EMBL/GenBank/DDBJ whole genome shotgun (WGS) entry which is preliminary data.</text>
</comment>
<dbReference type="EMBL" id="BMIK01000016">
    <property type="protein sequence ID" value="GGC41101.1"/>
    <property type="molecule type" value="Genomic_DNA"/>
</dbReference>
<evidence type="ECO:0000259" key="1">
    <source>
        <dbReference type="Pfam" id="PF08522"/>
    </source>
</evidence>
<gene>
    <name evidence="2" type="ORF">GCM10011386_36410</name>
</gene>
<dbReference type="InterPro" id="IPR013728">
    <property type="entry name" value="BT_3987-like_N"/>
</dbReference>